<dbReference type="EMBL" id="JACJIA010000010">
    <property type="protein sequence ID" value="MBA8954858.1"/>
    <property type="molecule type" value="Genomic_DNA"/>
</dbReference>
<name>A0A7W3LV43_ACTNM</name>
<accession>A0A7W3LV43</accession>
<dbReference type="AlphaFoldDB" id="A0A7W3LV43"/>
<protein>
    <submittedName>
        <fullName evidence="1">Uncharacterized protein</fullName>
    </submittedName>
</protein>
<dbReference type="Proteomes" id="UP000572680">
    <property type="component" value="Unassembled WGS sequence"/>
</dbReference>
<reference evidence="1 2" key="1">
    <citation type="submission" date="2020-08" db="EMBL/GenBank/DDBJ databases">
        <title>Genomic Encyclopedia of Type Strains, Phase IV (KMG-IV): sequencing the most valuable type-strain genomes for metagenomic binning, comparative biology and taxonomic classification.</title>
        <authorList>
            <person name="Goeker M."/>
        </authorList>
    </citation>
    <scope>NUCLEOTIDE SEQUENCE [LARGE SCALE GENOMIC DNA]</scope>
    <source>
        <strain evidence="1 2">DSM 44197</strain>
    </source>
</reference>
<organism evidence="1 2">
    <name type="scientific">Actinomadura namibiensis</name>
    <dbReference type="NCBI Taxonomy" id="182080"/>
    <lineage>
        <taxon>Bacteria</taxon>
        <taxon>Bacillati</taxon>
        <taxon>Actinomycetota</taxon>
        <taxon>Actinomycetes</taxon>
        <taxon>Streptosporangiales</taxon>
        <taxon>Thermomonosporaceae</taxon>
        <taxon>Actinomadura</taxon>
    </lineage>
</organism>
<evidence type="ECO:0000313" key="1">
    <source>
        <dbReference type="EMBL" id="MBA8954858.1"/>
    </source>
</evidence>
<evidence type="ECO:0000313" key="2">
    <source>
        <dbReference type="Proteomes" id="UP000572680"/>
    </source>
</evidence>
<comment type="caution">
    <text evidence="1">The sequence shown here is derived from an EMBL/GenBank/DDBJ whole genome shotgun (WGS) entry which is preliminary data.</text>
</comment>
<proteinExistence type="predicted"/>
<dbReference type="RefSeq" id="WP_182846896.1">
    <property type="nucleotide sequence ID" value="NZ_BAAALP010000020.1"/>
</dbReference>
<sequence length="147" mass="16597">MADVYELILSADLPADLSRGEVAELRWHLGTGRQPDTLTIVTDFAEAFEDETGQVRTEQVPYPVLARREPAWRIGGVVSAEFQPRDDGGWALTARQEIHPDGFPQVTALLRWLEARAVRFSCQARHYENEVFTPVRNAEFPDVEAFA</sequence>
<keyword evidence="2" id="KW-1185">Reference proteome</keyword>
<gene>
    <name evidence="1" type="ORF">HNR61_006515</name>
</gene>